<dbReference type="AlphaFoldDB" id="A0A382E6E8"/>
<protein>
    <submittedName>
        <fullName evidence="1">Uncharacterized protein</fullName>
    </submittedName>
</protein>
<evidence type="ECO:0000313" key="1">
    <source>
        <dbReference type="EMBL" id="SVB45447.1"/>
    </source>
</evidence>
<gene>
    <name evidence="1" type="ORF">METZ01_LOCUS198301</name>
</gene>
<accession>A0A382E6E8</accession>
<name>A0A382E6E8_9ZZZZ</name>
<organism evidence="1">
    <name type="scientific">marine metagenome</name>
    <dbReference type="NCBI Taxonomy" id="408172"/>
    <lineage>
        <taxon>unclassified sequences</taxon>
        <taxon>metagenomes</taxon>
        <taxon>ecological metagenomes</taxon>
    </lineage>
</organism>
<reference evidence="1" key="1">
    <citation type="submission" date="2018-05" db="EMBL/GenBank/DDBJ databases">
        <authorList>
            <person name="Lanie J.A."/>
            <person name="Ng W.-L."/>
            <person name="Kazmierczak K.M."/>
            <person name="Andrzejewski T.M."/>
            <person name="Davidsen T.M."/>
            <person name="Wayne K.J."/>
            <person name="Tettelin H."/>
            <person name="Glass J.I."/>
            <person name="Rusch D."/>
            <person name="Podicherti R."/>
            <person name="Tsui H.-C.T."/>
            <person name="Winkler M.E."/>
        </authorList>
    </citation>
    <scope>NUCLEOTIDE SEQUENCE</scope>
</reference>
<sequence length="22" mass="2572">MMSIKGWWFSGIMPRSQRGCRG</sequence>
<feature type="non-terminal residue" evidence="1">
    <location>
        <position position="22"/>
    </location>
</feature>
<dbReference type="EMBL" id="UINC01042597">
    <property type="protein sequence ID" value="SVB45447.1"/>
    <property type="molecule type" value="Genomic_DNA"/>
</dbReference>
<proteinExistence type="predicted"/>